<keyword evidence="3 6" id="KW-0347">Helicase</keyword>
<evidence type="ECO:0000256" key="1">
    <source>
        <dbReference type="ARBA" id="ARBA00022741"/>
    </source>
</evidence>
<dbReference type="Gene3D" id="3.40.50.300">
    <property type="entry name" value="P-loop containing nucleotide triphosphate hydrolases"/>
    <property type="match status" value="2"/>
</dbReference>
<dbReference type="PROSITE" id="PS51194">
    <property type="entry name" value="HELICASE_CTER"/>
    <property type="match status" value="1"/>
</dbReference>
<dbReference type="InterPro" id="IPR014001">
    <property type="entry name" value="Helicase_ATP-bd"/>
</dbReference>
<keyword evidence="7" id="KW-1185">Reference proteome</keyword>
<name>A0ABS2HD40_9VIBR</name>
<reference evidence="6 7" key="1">
    <citation type="submission" date="2021-02" db="EMBL/GenBank/DDBJ databases">
        <authorList>
            <person name="Park J.-S."/>
        </authorList>
    </citation>
    <scope>NUCLEOTIDE SEQUENCE [LARGE SCALE GENOMIC DNA]</scope>
    <source>
        <strain evidence="6 7">188UL20-2</strain>
    </source>
</reference>
<dbReference type="InterPro" id="IPR011545">
    <property type="entry name" value="DEAD/DEAH_box_helicase_dom"/>
</dbReference>
<comment type="caution">
    <text evidence="6">The sequence shown here is derived from an EMBL/GenBank/DDBJ whole genome shotgun (WGS) entry which is preliminary data.</text>
</comment>
<dbReference type="EMBL" id="JAFEUM010000001">
    <property type="protein sequence ID" value="MBM7035510.1"/>
    <property type="molecule type" value="Genomic_DNA"/>
</dbReference>
<proteinExistence type="predicted"/>
<dbReference type="RefSeq" id="WP_205157104.1">
    <property type="nucleotide sequence ID" value="NZ_JAFEUM010000001.1"/>
</dbReference>
<keyword evidence="4" id="KW-0067">ATP-binding</keyword>
<gene>
    <name evidence="6" type="ORF">JQC93_03740</name>
</gene>
<dbReference type="PANTHER" id="PTHR47961">
    <property type="entry name" value="DNA POLYMERASE THETA, PUTATIVE (AFU_ORTHOLOGUE AFUA_1G05260)-RELATED"/>
    <property type="match status" value="1"/>
</dbReference>
<dbReference type="SMART" id="SM00490">
    <property type="entry name" value="HELICc"/>
    <property type="match status" value="1"/>
</dbReference>
<protein>
    <submittedName>
        <fullName evidence="6">DEAD/DEAH box helicase</fullName>
    </submittedName>
</protein>
<dbReference type="GO" id="GO:0004386">
    <property type="term" value="F:helicase activity"/>
    <property type="evidence" value="ECO:0007669"/>
    <property type="project" value="UniProtKB-KW"/>
</dbReference>
<accession>A0ABS2HD40</accession>
<evidence type="ECO:0000256" key="3">
    <source>
        <dbReference type="ARBA" id="ARBA00022806"/>
    </source>
</evidence>
<dbReference type="InterPro" id="IPR050474">
    <property type="entry name" value="Hel308_SKI2-like"/>
</dbReference>
<feature type="domain" description="Helicase C-terminal" evidence="5">
    <location>
        <begin position="348"/>
        <end position="516"/>
    </location>
</feature>
<keyword evidence="1" id="KW-0547">Nucleotide-binding</keyword>
<dbReference type="SUPFAM" id="SSF52540">
    <property type="entry name" value="P-loop containing nucleoside triphosphate hydrolases"/>
    <property type="match status" value="1"/>
</dbReference>
<dbReference type="PANTHER" id="PTHR47961:SF6">
    <property type="entry name" value="DNA-DIRECTED DNA POLYMERASE"/>
    <property type="match status" value="1"/>
</dbReference>
<evidence type="ECO:0000256" key="4">
    <source>
        <dbReference type="ARBA" id="ARBA00022840"/>
    </source>
</evidence>
<evidence type="ECO:0000313" key="6">
    <source>
        <dbReference type="EMBL" id="MBM7035510.1"/>
    </source>
</evidence>
<dbReference type="SMART" id="SM00487">
    <property type="entry name" value="DEXDc"/>
    <property type="match status" value="1"/>
</dbReference>
<evidence type="ECO:0000259" key="5">
    <source>
        <dbReference type="PROSITE" id="PS51194"/>
    </source>
</evidence>
<dbReference type="Pfam" id="PF00270">
    <property type="entry name" value="DEAD"/>
    <property type="match status" value="1"/>
</dbReference>
<organism evidence="6 7">
    <name type="scientific">Vibrio ulleungensis</name>
    <dbReference type="NCBI Taxonomy" id="2807619"/>
    <lineage>
        <taxon>Bacteria</taxon>
        <taxon>Pseudomonadati</taxon>
        <taxon>Pseudomonadota</taxon>
        <taxon>Gammaproteobacteria</taxon>
        <taxon>Vibrionales</taxon>
        <taxon>Vibrionaceae</taxon>
        <taxon>Vibrio</taxon>
    </lineage>
</organism>
<evidence type="ECO:0000313" key="7">
    <source>
        <dbReference type="Proteomes" id="UP000809621"/>
    </source>
</evidence>
<keyword evidence="2" id="KW-0378">Hydrolase</keyword>
<dbReference type="InterPro" id="IPR027417">
    <property type="entry name" value="P-loop_NTPase"/>
</dbReference>
<evidence type="ECO:0000256" key="2">
    <source>
        <dbReference type="ARBA" id="ARBA00022801"/>
    </source>
</evidence>
<sequence length="758" mass="86626">MLDIRSIKADARPKASVGELIETLHKDGPVDREVIQALTYYKLFHSEVFKSFESKVLSVLGLFYKDENPADLYSFLLAGIGRENKKRFGEWLTPVQASVRLAVEENRYTSISAPTSAGKSFSLRDYIFEQEEDSVIVVPSRALIAEYMATLRERFKDNKQVMISSFVDCVFTSRKLRRIFVLTPERAREIFSHKDKLNISLFFFDEAQVSEEAERGVIFDVLVRRVKAAYPEAKLVFAHPFVDNPDAQMKKHALDESQAYSRSYPHNTVGKAFVFGHSNKKDYYFSPYKEQGHHVKNSIQLNEKFEKVAFNGIHTVLVFVSKASLYRGDFIDDFQKYVDRFGLIEDESAKSIIQEVELLIGANEQEHRSNLVSLLRKGVVIHHGSVPLEVRFLIEEFIRQGHAKICFATSTLAQGINMPFDVVWLDNMRMQGGDEEDKALAFKNLIGRSGRLSNGAVFDFGYVYTKSPILLSSRLNTPFTLSEESLLEQDIEGLDDERELISSIIEGTFDEDMNLPLTKVDRLSTKEALELMESVLYFMYEDGFGAKLFGRDNRENRLVTKDCLRAIYEISLGRALFSGEKNVFDTAIEIFFHLIQGRSFKEIVGIRYSYISNRGKNQNLDANFVQPANKLPDSGLFNEYPLFKNTKSKDVSYDAVVFDTYDYLDTVISFSLSDVLIGAFSIYHNHTKDTKALKMVELLKYGTNDTVHTLLLRYGFPPEEVKEISMYVESISEENILFKPDVIGSPDNVSELVDWYLP</sequence>
<dbReference type="Proteomes" id="UP000809621">
    <property type="component" value="Unassembled WGS sequence"/>
</dbReference>
<dbReference type="InterPro" id="IPR001650">
    <property type="entry name" value="Helicase_C-like"/>
</dbReference>